<organism evidence="3">
    <name type="scientific">Marinobacter nauticus</name>
    <name type="common">Marinobacter hydrocarbonoclasticus</name>
    <name type="synonym">Marinobacter aquaeolei</name>
    <dbReference type="NCBI Taxonomy" id="2743"/>
    <lineage>
        <taxon>Bacteria</taxon>
        <taxon>Pseudomonadati</taxon>
        <taxon>Pseudomonadota</taxon>
        <taxon>Gammaproteobacteria</taxon>
        <taxon>Pseudomonadales</taxon>
        <taxon>Marinobacteraceae</taxon>
        <taxon>Marinobacter</taxon>
    </lineage>
</organism>
<proteinExistence type="predicted"/>
<accession>A0A455W724</accession>
<reference evidence="3" key="1">
    <citation type="submission" date="2019-03" db="EMBL/GenBank/DDBJ databases">
        <title>Whole genome analysis of nitrate-reducing bacteria Marinobacter hydrocarbonoclasticus YB03.</title>
        <authorList>
            <person name="Azam A.H."/>
            <person name="Yuk S.R."/>
            <person name="Kamarisima K."/>
            <person name="Miyanaga K."/>
            <person name="Tanji Y."/>
        </authorList>
    </citation>
    <scope>NUCLEOTIDE SEQUENCE</scope>
    <source>
        <strain evidence="3">YB03</strain>
    </source>
</reference>
<dbReference type="GO" id="GO:0004152">
    <property type="term" value="F:dihydroorotate dehydrogenase activity"/>
    <property type="evidence" value="ECO:0007669"/>
    <property type="project" value="TreeGrafter"/>
</dbReference>
<dbReference type="EMBL" id="AP019537">
    <property type="protein sequence ID" value="BBJ05294.1"/>
    <property type="molecule type" value="Genomic_DNA"/>
</dbReference>
<evidence type="ECO:0000256" key="2">
    <source>
        <dbReference type="ARBA" id="ARBA00004725"/>
    </source>
</evidence>
<dbReference type="Gene3D" id="3.20.20.70">
    <property type="entry name" value="Aldolase class I"/>
    <property type="match status" value="2"/>
</dbReference>
<evidence type="ECO:0000256" key="1">
    <source>
        <dbReference type="ARBA" id="ARBA00001917"/>
    </source>
</evidence>
<dbReference type="AlphaFoldDB" id="A0A455W724"/>
<dbReference type="PANTHER" id="PTHR48109:SF4">
    <property type="entry name" value="DIHYDROOROTATE DEHYDROGENASE (QUINONE), MITOCHONDRIAL"/>
    <property type="match status" value="1"/>
</dbReference>
<dbReference type="SUPFAM" id="SSF51395">
    <property type="entry name" value="FMN-linked oxidoreductases"/>
    <property type="match status" value="1"/>
</dbReference>
<dbReference type="GO" id="GO:0005886">
    <property type="term" value="C:plasma membrane"/>
    <property type="evidence" value="ECO:0007669"/>
    <property type="project" value="TreeGrafter"/>
</dbReference>
<evidence type="ECO:0000313" key="3">
    <source>
        <dbReference type="EMBL" id="BBJ05294.1"/>
    </source>
</evidence>
<comment type="pathway">
    <text evidence="2">Pyrimidine metabolism; UMP biosynthesis via de novo pathway.</text>
</comment>
<dbReference type="InterPro" id="IPR050074">
    <property type="entry name" value="DHO_dehydrogenase"/>
</dbReference>
<protein>
    <submittedName>
        <fullName evidence="3">Dihydroorotate dehydrogenase (Quinone)</fullName>
    </submittedName>
</protein>
<gene>
    <name evidence="3" type="primary">pyrD_2</name>
    <name evidence="3" type="ORF">YBY_31430</name>
</gene>
<dbReference type="GO" id="GO:0006207">
    <property type="term" value="P:'de novo' pyrimidine nucleobase biosynthetic process"/>
    <property type="evidence" value="ECO:0007669"/>
    <property type="project" value="TreeGrafter"/>
</dbReference>
<dbReference type="PANTHER" id="PTHR48109">
    <property type="entry name" value="DIHYDROOROTATE DEHYDROGENASE (QUINONE), MITOCHONDRIAL-RELATED"/>
    <property type="match status" value="1"/>
</dbReference>
<dbReference type="InterPro" id="IPR013785">
    <property type="entry name" value="Aldolase_TIM"/>
</dbReference>
<comment type="cofactor">
    <cofactor evidence="1">
        <name>FMN</name>
        <dbReference type="ChEBI" id="CHEBI:58210"/>
    </cofactor>
</comment>
<dbReference type="GO" id="GO:0009220">
    <property type="term" value="P:pyrimidine ribonucleotide biosynthetic process"/>
    <property type="evidence" value="ECO:0007669"/>
    <property type="project" value="TreeGrafter"/>
</dbReference>
<sequence length="306" mass="33949">MDRSENQLPDIRRRAFENACRQALTDWPPGITARAPERPVTCMGLSFSNRLGIAAGFDRTGKLGKNAGALGFGSIEIGSWQRSVPPQIAGGGPPRMTLAGIRLAVPETETPERETDRLKGLIEACWWSADYLTLAPNWLKTATAFPKLHANLVALIEFRRQLAQLTGKHCPIVFKLRLTPGSTDDLGLLPYLASMGLDGILICFDFGKPFTEKSFRRWDCQKLQASVCHTLELCRKRMPADTALLTNGGVQSSRQYRDRLNAGADLVQVHNALVFKGADAGYRILQPYLRLTNRRIPATPEKFSSW</sequence>
<name>A0A455W724_MARNT</name>